<dbReference type="PROSITE" id="PS51037">
    <property type="entry name" value="YEATS"/>
    <property type="match status" value="1"/>
</dbReference>
<accession>A0A0N4VF86</accession>
<dbReference type="InterPro" id="IPR040930">
    <property type="entry name" value="AF-9_AHD"/>
</dbReference>
<name>A0A0N4VF86_ENTVE</name>
<dbReference type="STRING" id="51028.A0A0N4VF86"/>
<keyword evidence="1 2" id="KW-0539">Nucleus</keyword>
<comment type="subcellular location">
    <subcellularLocation>
        <location evidence="2">Nucleus</location>
    </subcellularLocation>
</comment>
<feature type="compositionally biased region" description="Basic and acidic residues" evidence="3">
    <location>
        <begin position="132"/>
        <end position="155"/>
    </location>
</feature>
<dbReference type="CDD" id="cd16906">
    <property type="entry name" value="YEATS_AF-9_like"/>
    <property type="match status" value="1"/>
</dbReference>
<reference evidence="5 6" key="2">
    <citation type="submission" date="2018-10" db="EMBL/GenBank/DDBJ databases">
        <authorList>
            <consortium name="Pathogen Informatics"/>
        </authorList>
    </citation>
    <scope>NUCLEOTIDE SEQUENCE [LARGE SCALE GENOMIC DNA]</scope>
</reference>
<feature type="compositionally biased region" description="Polar residues" evidence="3">
    <location>
        <begin position="189"/>
        <end position="199"/>
    </location>
</feature>
<evidence type="ECO:0000256" key="2">
    <source>
        <dbReference type="PROSITE-ProRule" id="PRU00376"/>
    </source>
</evidence>
<dbReference type="Pfam" id="PF03366">
    <property type="entry name" value="YEATS"/>
    <property type="match status" value="1"/>
</dbReference>
<evidence type="ECO:0000256" key="1">
    <source>
        <dbReference type="ARBA" id="ARBA00023242"/>
    </source>
</evidence>
<feature type="compositionally biased region" description="Basic and acidic residues" evidence="3">
    <location>
        <begin position="247"/>
        <end position="265"/>
    </location>
</feature>
<dbReference type="PANTHER" id="PTHR47827:SF3">
    <property type="entry name" value="AF-9 ANC1 HOMOLOGY DOMAIN-CONTAINING PROTEIN"/>
    <property type="match status" value="1"/>
</dbReference>
<feature type="region of interest" description="Disordered" evidence="3">
    <location>
        <begin position="124"/>
        <end position="298"/>
    </location>
</feature>
<sequence>MLDTLTPSGEAQFRWTVFVRSAGSLQLTDRSVINKVVFELHPDFANPKRAIKEPPFEVTETGYAGFVIPIQISFTGVSKTYKLMYDMNLVLEKQSKHCVEQLLLIKQPSNEFYELAMKYGARVKKEKKKKDKYNSKREYEEDNDQLQKDSLNERQAKKKRNAYLDDDNDKTDKNRNSYNGSRRNSPSSDLSKSSINGRSSPAIERLKNSAVSRSSPAKDRPKSALNNHPSPSVERSRTTNKTTPPVERPRSAPKEKLTSPNERPKGAVTEKLSPPSDSSRNSGDDQSPPPKKRKHELSVDTLLSVQKSLMDIGDPERMFAVVDAIFSSSEWPVASLEYSEDTKILSFDLFSLDPALILKLEELCRR</sequence>
<dbReference type="Proteomes" id="UP000274131">
    <property type="component" value="Unassembled WGS sequence"/>
</dbReference>
<proteinExistence type="predicted"/>
<feature type="compositionally biased region" description="Polar residues" evidence="3">
    <location>
        <begin position="275"/>
        <end position="285"/>
    </location>
</feature>
<keyword evidence="6" id="KW-1185">Reference proteome</keyword>
<dbReference type="OrthoDB" id="10053467at2759"/>
<gene>
    <name evidence="5" type="ORF">EVEC_LOCUS8809</name>
</gene>
<organism evidence="7">
    <name type="scientific">Enterobius vermicularis</name>
    <name type="common">Human pinworm</name>
    <dbReference type="NCBI Taxonomy" id="51028"/>
    <lineage>
        <taxon>Eukaryota</taxon>
        <taxon>Metazoa</taxon>
        <taxon>Ecdysozoa</taxon>
        <taxon>Nematoda</taxon>
        <taxon>Chromadorea</taxon>
        <taxon>Rhabditida</taxon>
        <taxon>Spirurina</taxon>
        <taxon>Oxyuridomorpha</taxon>
        <taxon>Oxyuroidea</taxon>
        <taxon>Oxyuridae</taxon>
        <taxon>Enterobius</taxon>
    </lineage>
</organism>
<dbReference type="InterPro" id="IPR052790">
    <property type="entry name" value="YEATS_domain"/>
</dbReference>
<evidence type="ECO:0000259" key="4">
    <source>
        <dbReference type="PROSITE" id="PS51037"/>
    </source>
</evidence>
<evidence type="ECO:0000256" key="3">
    <source>
        <dbReference type="SAM" id="MobiDB-lite"/>
    </source>
</evidence>
<dbReference type="PANTHER" id="PTHR47827">
    <property type="entry name" value="AHD DOMAIN-CONTAINING PROTEIN"/>
    <property type="match status" value="1"/>
</dbReference>
<dbReference type="Pfam" id="PF17793">
    <property type="entry name" value="AHD"/>
    <property type="match status" value="1"/>
</dbReference>
<dbReference type="EMBL" id="UXUI01009622">
    <property type="protein sequence ID" value="VDD94058.1"/>
    <property type="molecule type" value="Genomic_DNA"/>
</dbReference>
<evidence type="ECO:0000313" key="7">
    <source>
        <dbReference type="WBParaSite" id="EVEC_0000939901-mRNA-1"/>
    </source>
</evidence>
<dbReference type="Gene3D" id="2.60.40.1970">
    <property type="entry name" value="YEATS domain"/>
    <property type="match status" value="1"/>
</dbReference>
<dbReference type="Gene3D" id="1.20.1270.290">
    <property type="match status" value="1"/>
</dbReference>
<dbReference type="AlphaFoldDB" id="A0A0N4VF86"/>
<dbReference type="GO" id="GO:0045893">
    <property type="term" value="P:positive regulation of DNA-templated transcription"/>
    <property type="evidence" value="ECO:0007669"/>
    <property type="project" value="TreeGrafter"/>
</dbReference>
<dbReference type="GO" id="GO:0003682">
    <property type="term" value="F:chromatin binding"/>
    <property type="evidence" value="ECO:0007669"/>
    <property type="project" value="TreeGrafter"/>
</dbReference>
<protein>
    <submittedName>
        <fullName evidence="7">AHD domain-containing protein</fullName>
    </submittedName>
</protein>
<feature type="domain" description="YEATS" evidence="4">
    <location>
        <begin position="1"/>
        <end position="119"/>
    </location>
</feature>
<dbReference type="GO" id="GO:0008023">
    <property type="term" value="C:transcription elongation factor complex"/>
    <property type="evidence" value="ECO:0007669"/>
    <property type="project" value="TreeGrafter"/>
</dbReference>
<feature type="compositionally biased region" description="Low complexity" evidence="3">
    <location>
        <begin position="176"/>
        <end position="188"/>
    </location>
</feature>
<dbReference type="WBParaSite" id="EVEC_0000939901-mRNA-1">
    <property type="protein sequence ID" value="EVEC_0000939901-mRNA-1"/>
    <property type="gene ID" value="EVEC_0000939901"/>
</dbReference>
<evidence type="ECO:0000313" key="6">
    <source>
        <dbReference type="Proteomes" id="UP000274131"/>
    </source>
</evidence>
<evidence type="ECO:0000313" key="5">
    <source>
        <dbReference type="EMBL" id="VDD94058.1"/>
    </source>
</evidence>
<dbReference type="InterPro" id="IPR038704">
    <property type="entry name" value="YEAST_sf"/>
</dbReference>
<dbReference type="InterPro" id="IPR055129">
    <property type="entry name" value="YEATS_dom"/>
</dbReference>
<reference evidence="7" key="1">
    <citation type="submission" date="2017-02" db="UniProtKB">
        <authorList>
            <consortium name="WormBaseParasite"/>
        </authorList>
    </citation>
    <scope>IDENTIFICATION</scope>
</reference>